<comment type="catalytic activity">
    <reaction evidence="14 15">
        <text>ATP + H2O = ADP + phosphate + H(+)</text>
        <dbReference type="Rhea" id="RHEA:13065"/>
        <dbReference type="ChEBI" id="CHEBI:15377"/>
        <dbReference type="ChEBI" id="CHEBI:15378"/>
        <dbReference type="ChEBI" id="CHEBI:30616"/>
        <dbReference type="ChEBI" id="CHEBI:43474"/>
        <dbReference type="ChEBI" id="CHEBI:456216"/>
        <dbReference type="EC" id="5.6.2.4"/>
    </reaction>
</comment>
<evidence type="ECO:0000256" key="14">
    <source>
        <dbReference type="ARBA" id="ARBA00048988"/>
    </source>
</evidence>
<reference evidence="22" key="3">
    <citation type="journal article" date="2004" name="DNA Res.">
        <title>Complete genome sequence of Yersinia pestis strain 91001, an isolate avirulent to humans.</title>
        <authorList>
            <person name="Song Y."/>
            <person name="Tong Z."/>
            <person name="Wang J."/>
            <person name="Wang L."/>
            <person name="Guo Z."/>
            <person name="Han Y."/>
            <person name="Zhang J."/>
            <person name="Pei D."/>
            <person name="Zhou D."/>
            <person name="Qin H."/>
            <person name="Pang X."/>
            <person name="Han Y."/>
            <person name="Zhai J."/>
            <person name="Li M."/>
            <person name="Cui B."/>
            <person name="Qi Z."/>
            <person name="Jin L."/>
            <person name="Dai R."/>
            <person name="Chen F."/>
            <person name="Li S."/>
            <person name="Ye C."/>
            <person name="Du Z."/>
            <person name="Lin W."/>
            <person name="Wang J."/>
            <person name="Yu J."/>
            <person name="Yang H."/>
            <person name="Wang J."/>
            <person name="Huang P."/>
            <person name="Yang R."/>
        </authorList>
    </citation>
    <scope>NUCLEOTIDE SEQUENCE [LARGE SCALE GENOMIC DNA]</scope>
    <source>
        <strain evidence="22">91001 / Biovar Mediaevalis</strain>
    </source>
</reference>
<evidence type="ECO:0000256" key="10">
    <source>
        <dbReference type="ARBA" id="ARBA00023125"/>
    </source>
</evidence>
<feature type="binding site" evidence="16">
    <location>
        <begin position="45"/>
        <end position="52"/>
    </location>
    <ligand>
        <name>ATP</name>
        <dbReference type="ChEBI" id="CHEBI:30616"/>
    </ligand>
</feature>
<keyword evidence="7 15" id="KW-0269">Exonuclease</keyword>
<comment type="function">
    <text evidence="15">A helicase/nuclease that prepares dsDNA breaks (DSB) for recombinational DNA repair. Binds to DSBs and unwinds DNA via a highly rapid and processive ATP-dependent bidirectional helicase activity. Unwinds dsDNA until it encounters a Chi (crossover hotspot instigator) sequence from the 3' direction. Cuts ssDNA a few nucleotides 3' to the Chi site. The properties and activities of the enzyme are changed at Chi. The Chi-altered holoenzyme produces a long 3'-ssDNA overhang and facilitates RecA-binding to the ssDNA for homologous DNA recombination and repair. Holoenzyme degrades any linearized DNA that is unable to undergo homologous recombination. In the holoenzyme this subunit contributes ATPase, 3'-5' helicase, exonuclease activity and loads RecA onto ssDNA.</text>
</comment>
<comment type="catalytic activity">
    <reaction evidence="13 15">
        <text>Couples ATP hydrolysis with the unwinding of duplex DNA by translocating in the 3'-5' direction.</text>
        <dbReference type="EC" id="5.6.2.4"/>
    </reaction>
</comment>
<dbReference type="Proteomes" id="UP000002490">
    <property type="component" value="Chromosome"/>
</dbReference>
<keyword evidence="12 15" id="KW-0413">Isomerase</keyword>
<dbReference type="GO" id="GO:0000287">
    <property type="term" value="F:magnesium ion binding"/>
    <property type="evidence" value="ECO:0007669"/>
    <property type="project" value="UniProtKB-UniRule"/>
</dbReference>
<evidence type="ECO:0000256" key="11">
    <source>
        <dbReference type="ARBA" id="ARBA00023204"/>
    </source>
</evidence>
<dbReference type="InterPro" id="IPR027417">
    <property type="entry name" value="P-loop_NTPase"/>
</dbReference>
<accession>Q8CZY3</accession>
<feature type="region of interest" description="Disordered" evidence="17">
    <location>
        <begin position="1218"/>
        <end position="1241"/>
    </location>
</feature>
<keyword evidence="10 15" id="KW-0238">DNA-binding</keyword>
<dbReference type="GO" id="GO:0043138">
    <property type="term" value="F:3'-5' DNA helicase activity"/>
    <property type="evidence" value="ECO:0007669"/>
    <property type="project" value="UniProtKB-UniRule"/>
</dbReference>
<evidence type="ECO:0000256" key="13">
    <source>
        <dbReference type="ARBA" id="ARBA00034617"/>
    </source>
</evidence>
<comment type="similarity">
    <text evidence="15">Belongs to the helicase family. UvrD subfamily.</text>
</comment>
<feature type="region of interest" description="DNA-binding and helicase activity, interacts with RecC" evidence="15">
    <location>
        <begin position="1"/>
        <end position="875"/>
    </location>
</feature>
<dbReference type="Gene3D" id="3.90.320.10">
    <property type="match status" value="1"/>
</dbReference>
<evidence type="ECO:0000256" key="3">
    <source>
        <dbReference type="ARBA" id="ARBA00022741"/>
    </source>
</evidence>
<evidence type="ECO:0000256" key="17">
    <source>
        <dbReference type="SAM" id="MobiDB-lite"/>
    </source>
</evidence>
<feature type="active site" description="For nuclease activity" evidence="15">
    <location>
        <position position="1122"/>
    </location>
</feature>
<evidence type="ECO:0000256" key="16">
    <source>
        <dbReference type="PROSITE-ProRule" id="PRU00560"/>
    </source>
</evidence>
<evidence type="ECO:0000256" key="7">
    <source>
        <dbReference type="ARBA" id="ARBA00022839"/>
    </source>
</evidence>
<keyword evidence="6 15" id="KW-0347">Helicase</keyword>
<evidence type="ECO:0000313" key="20">
    <source>
        <dbReference type="EMBL" id="AAM86714.1"/>
    </source>
</evidence>
<dbReference type="Pfam" id="PF00580">
    <property type="entry name" value="UvrD-helicase"/>
    <property type="match status" value="1"/>
</dbReference>
<keyword evidence="9 15" id="KW-0460">Magnesium</keyword>
<dbReference type="InterPro" id="IPR004586">
    <property type="entry name" value="RecB"/>
</dbReference>
<dbReference type="DNASU" id="1148111"/>
<dbReference type="HAMAP" id="MF_01485">
    <property type="entry name" value="RecB"/>
    <property type="match status" value="1"/>
</dbReference>
<dbReference type="EnsemblBacteria" id="AAS63065">
    <property type="protein sequence ID" value="AAS63065"/>
    <property type="gene ID" value="YP_2883"/>
</dbReference>
<dbReference type="GO" id="GO:0004519">
    <property type="term" value="F:endonuclease activity"/>
    <property type="evidence" value="ECO:0007669"/>
    <property type="project" value="UniProtKB-KW"/>
</dbReference>
<dbReference type="EMBL" id="AE017042">
    <property type="protein sequence ID" value="AAS63065.1"/>
    <property type="molecule type" value="Genomic_DNA"/>
</dbReference>
<evidence type="ECO:0000256" key="9">
    <source>
        <dbReference type="ARBA" id="ARBA00022842"/>
    </source>
</evidence>
<dbReference type="Pfam" id="PF13361">
    <property type="entry name" value="UvrD_C"/>
    <property type="match status" value="2"/>
</dbReference>
<sequence>MDDLSNHFRFTGYAAAEGIGTMTPTTPQRLEPLALPLYGERLIEASAGTGKTFTIGVLYLRLLLGLGGDAAFRRPLMVEEILVVTFTEAATEELRGRIRDNIHGLRIACVRGVSDDPMYQALLAEITDWAVAAAQLLAAERQMDEAAIYTIHGFCQRMLANNAFESGILFEQTLVQDELPLWRQACADFWRRHCYPLPLVIARAVSQEWSGPEALLSDLSAYLQGETPKFRQAPGDDETILSRHQHVVTQIDALKAEWRLAAPELEALISRSGVDKRSYSSKHLPNWLEKVGLWAEQETEDYQLPKELEKFRQSVLLEKTKKGAAPQHTLFSAIDSIFEQPLTLRDLILARAISEIRFSVQQEKRQRAELGFDDLLSKLDAALQQSGGELLAQSIRTRYPVAMIDEFQDTDPQQYRIFHTVYGGQEACALLLIGDPKQAIYAFRGADIFTYIRARSEVSAHYTLETNWRSSFPMVQSVNRLFSLVNTPFLFEQIPFINVAAAKKNHDLSFEIKGEKQPALHFWLQPGDGVGVSEYQQVMARQCAAQIRDWLTAGQQGQAELLTTKGPKPVQASDITILVRSRAEAALIRDALSALAIPSVYLSNRDSVFETTEAKDLLWLLQAVLAPEQERALRSAMATGILGLDARMLDALNHDERAWDALVDEFDHYRQHWQRRGVLPMLREMMARRHLAENLLATPGGERRLTDLLHLGELLQEAASQLDSEHALIRWLAQQIAQPNPQSDSQQLRLESDRHLVRVVTIHKSKGLEYPLVWLPFIGNFRQQQNVLYHDRHSFEALLDLNADEESQALAEEERLAEDLRLLYVALTRSVYHCSVGIAPLIKGGRKKQGESDMHRSALGYLVQHGQPGDAHVLSEKLTELARSSNGDICVSPVEPPDDKPWQPQPEALPELTARHFTRKMQDYWRVTSYSGLQQSGSTKKLYGSATGDVSQALGAPLQVLLPRLDIDAVGEQAVVTEDDHLTPHTFPRGAAPGTFLHDLLEPLDFSQPIELAWLSERLQQQGFSEQWAPVLHQWLNDIVQTPLTDTGATLAGLSPERKQAELQFYLPIDSLLRAEVLDRLIKQYDPLSRQCPVLDFQQVRGMLKGFIDLVFCWQGQYYLLDYKSNWLGEDSRAYTVEAMTQAMAEHRYDLQYQLYTLALHRYLRHRLADYDYQRHFGGVIYLFLRGVDQQHSGHGIFNCRPEQKLIEEMDRLFSGTIGSNATASDKSGSNVIHSGERASR</sequence>
<dbReference type="NCBIfam" id="NF008128">
    <property type="entry name" value="PRK10876.1"/>
    <property type="match status" value="1"/>
</dbReference>
<feature type="binding site" evidence="15">
    <location>
        <position position="1122"/>
    </location>
    <ligand>
        <name>Mg(2+)</name>
        <dbReference type="ChEBI" id="CHEBI:18420"/>
    </ligand>
</feature>
<evidence type="ECO:0000313" key="23">
    <source>
        <dbReference type="Proteomes" id="UP000002490"/>
    </source>
</evidence>
<feature type="domain" description="UvrD-like helicase C-terminal" evidence="19">
    <location>
        <begin position="501"/>
        <end position="767"/>
    </location>
</feature>
<keyword evidence="20" id="KW-0255">Endonuclease</keyword>
<keyword evidence="3 15" id="KW-0547">Nucleotide-binding</keyword>
<evidence type="ECO:0000256" key="4">
    <source>
        <dbReference type="ARBA" id="ARBA00022763"/>
    </source>
</evidence>
<dbReference type="Gene3D" id="3.40.50.300">
    <property type="entry name" value="P-loop containing nucleotide triphosphate hydrolases"/>
    <property type="match status" value="2"/>
</dbReference>
<dbReference type="KEGG" id="ypm:YP_2883"/>
<dbReference type="GO" id="GO:0003677">
    <property type="term" value="F:DNA binding"/>
    <property type="evidence" value="ECO:0007669"/>
    <property type="project" value="UniProtKB-UniRule"/>
</dbReference>
<gene>
    <name evidence="15 20" type="primary">recB</name>
    <name evidence="20" type="ordered locus">y3164</name>
    <name evidence="21" type="ordered locus">YP_2883</name>
</gene>
<dbReference type="SUPFAM" id="SSF52540">
    <property type="entry name" value="P-loop containing nucleoside triphosphate hydrolases"/>
    <property type="match status" value="1"/>
</dbReference>
<feature type="binding site" evidence="15">
    <location>
        <position position="1109"/>
    </location>
    <ligand>
        <name>Mg(2+)</name>
        <dbReference type="ChEBI" id="CHEBI:18420"/>
    </ligand>
</feature>
<dbReference type="InterPro" id="IPR014016">
    <property type="entry name" value="UvrD-like_ATP-bd"/>
</dbReference>
<comment type="catalytic activity">
    <reaction evidence="15">
        <text>Exonucleolytic cleavage (in the presence of ATP) in either 5'- to 3'- or 3'- to 5'-direction to yield 5'-phosphooligonucleotides.</text>
        <dbReference type="EC" id="3.1.11.5"/>
    </reaction>
</comment>
<feature type="compositionally biased region" description="Polar residues" evidence="17">
    <location>
        <begin position="1218"/>
        <end position="1233"/>
    </location>
</feature>
<dbReference type="Proteomes" id="UP000001019">
    <property type="component" value="Chromosome"/>
</dbReference>
<dbReference type="NCBIfam" id="TIGR00609">
    <property type="entry name" value="recB"/>
    <property type="match status" value="1"/>
</dbReference>
<dbReference type="InterPro" id="IPR000212">
    <property type="entry name" value="DNA_helicase_UvrD/REP"/>
</dbReference>
<dbReference type="GO" id="GO:0008854">
    <property type="term" value="F:exodeoxyribonuclease V activity"/>
    <property type="evidence" value="ECO:0007669"/>
    <property type="project" value="UniProtKB-EC"/>
</dbReference>
<evidence type="ECO:0000256" key="15">
    <source>
        <dbReference type="HAMAP-Rule" id="MF_01485"/>
    </source>
</evidence>
<evidence type="ECO:0000259" key="19">
    <source>
        <dbReference type="PROSITE" id="PS51217"/>
    </source>
</evidence>
<evidence type="ECO:0000256" key="12">
    <source>
        <dbReference type="ARBA" id="ARBA00023235"/>
    </source>
</evidence>
<evidence type="ECO:0000256" key="8">
    <source>
        <dbReference type="ARBA" id="ARBA00022840"/>
    </source>
</evidence>
<keyword evidence="2 15" id="KW-0479">Metal-binding</keyword>
<keyword evidence="4 15" id="KW-0227">DNA damage</keyword>
<proteinExistence type="inferred from homology"/>
<evidence type="ECO:0000313" key="22">
    <source>
        <dbReference type="Proteomes" id="UP000001019"/>
    </source>
</evidence>
<dbReference type="EC" id="5.6.2.4" evidence="15"/>
<evidence type="ECO:0000313" key="21">
    <source>
        <dbReference type="EMBL" id="AAS63065.1"/>
    </source>
</evidence>
<dbReference type="InterPro" id="IPR011604">
    <property type="entry name" value="PDDEXK-like_dom_sf"/>
</dbReference>
<protein>
    <recommendedName>
        <fullName evidence="15">RecBCD enzyme subunit RecB</fullName>
        <ecNumber evidence="15">3.1.11.5</ecNumber>
        <ecNumber evidence="15">5.6.2.4</ecNumber>
    </recommendedName>
    <alternativeName>
        <fullName evidence="15">DNA 3'-5' helicase subunit RecB</fullName>
    </alternativeName>
    <alternativeName>
        <fullName evidence="15">Exonuclease V subunit RecB</fullName>
        <shortName evidence="15">ExoV subunit RecB</shortName>
    </alternativeName>
    <alternativeName>
        <fullName evidence="15">Helicase/nuclease RecBCD subunit RecB</fullName>
    </alternativeName>
</protein>
<evidence type="ECO:0000256" key="5">
    <source>
        <dbReference type="ARBA" id="ARBA00022801"/>
    </source>
</evidence>
<keyword evidence="5 15" id="KW-0378">Hydrolase</keyword>
<evidence type="ECO:0000256" key="6">
    <source>
        <dbReference type="ARBA" id="ARBA00022806"/>
    </source>
</evidence>
<comment type="domain">
    <text evidence="15">The C-terminal domain has nuclease activity and interacts with RecD. It interacts with RecA, facilitating its loading onto ssDNA.</text>
</comment>
<feature type="region of interest" description="Nuclease activity, interacts with RecD and RecA" evidence="15">
    <location>
        <begin position="924"/>
        <end position="1241"/>
    </location>
</feature>
<organism evidence="20 23">
    <name type="scientific">Yersinia pestis</name>
    <dbReference type="NCBI Taxonomy" id="632"/>
    <lineage>
        <taxon>Bacteria</taxon>
        <taxon>Pseudomonadati</taxon>
        <taxon>Pseudomonadota</taxon>
        <taxon>Gammaproteobacteria</taxon>
        <taxon>Enterobacterales</taxon>
        <taxon>Yersiniaceae</taxon>
        <taxon>Yersinia</taxon>
    </lineage>
</organism>
<comment type="miscellaneous">
    <text evidence="15">In the RecBCD complex, RecB has a slow 3'-5' helicase, an exonuclease activity and loads RecA onto ssDNA, RecD has a fast 5'-3' helicase activity, while RecC stimulates the ATPase and processivity of the RecB helicase and contributes to recognition of the Chi site.</text>
</comment>
<dbReference type="InterPro" id="IPR014017">
    <property type="entry name" value="DNA_helicase_UvrD-like_C"/>
</dbReference>
<feature type="binding site" evidence="15">
    <location>
        <position position="998"/>
    </location>
    <ligand>
        <name>Mg(2+)</name>
        <dbReference type="ChEBI" id="CHEBI:18420"/>
    </ligand>
</feature>
<dbReference type="PROSITE" id="PS51217">
    <property type="entry name" value="UVRD_HELICASE_CTER"/>
    <property type="match status" value="1"/>
</dbReference>
<keyword evidence="1 15" id="KW-0540">Nuclease</keyword>
<name>Q8CZY3_YERPE</name>
<dbReference type="HOGENOM" id="CLU_001114_6_0_6"/>
<keyword evidence="8 15" id="KW-0067">ATP-binding</keyword>
<keyword evidence="11 15" id="KW-0234">DNA repair</keyword>
<dbReference type="GO" id="GO:0000724">
    <property type="term" value="P:double-strand break repair via homologous recombination"/>
    <property type="evidence" value="ECO:0007669"/>
    <property type="project" value="UniProtKB-UniRule"/>
</dbReference>
<dbReference type="Gene3D" id="1.10.486.10">
    <property type="entry name" value="PCRA, domain 4"/>
    <property type="match status" value="1"/>
</dbReference>
<comment type="subunit">
    <text evidence="15">Heterotrimer of RecB, RecC and RecD. All subunits contribute to DNA-binding. Interacts with RecA.</text>
</comment>
<reference evidence="20 23" key="1">
    <citation type="journal article" date="2002" name="J. Bacteriol.">
        <title>Genome sequence of Yersinia pestis KIM.</title>
        <authorList>
            <person name="Deng W."/>
            <person name="Burland V."/>
            <person name="Plunkett G.III."/>
            <person name="Boutin A."/>
            <person name="Mayhew G.F."/>
            <person name="Liss P."/>
            <person name="Perna N.T."/>
            <person name="Rose D.J."/>
            <person name="Mau B."/>
            <person name="Zhou S."/>
            <person name="Schwartz D.C."/>
            <person name="Fetherston J.D."/>
            <person name="Lindler L.E."/>
            <person name="Brubaker R.R."/>
            <person name="Plana G.V."/>
            <person name="Straley S.C."/>
            <person name="McDonough K.A."/>
            <person name="Nilles M.L."/>
            <person name="Matson J.S."/>
            <person name="Blattner F.R."/>
            <person name="Perry R.D."/>
        </authorList>
    </citation>
    <scope>NUCLEOTIDE SEQUENCE [LARGE SCALE GENOMIC DNA]</scope>
    <source>
        <strain evidence="20">KIM</strain>
        <strain evidence="23">KIM10+ / Biovar Mediaevalis</strain>
    </source>
</reference>
<evidence type="ECO:0000256" key="2">
    <source>
        <dbReference type="ARBA" id="ARBA00022723"/>
    </source>
</evidence>
<comment type="cofactor">
    <cofactor evidence="15">
        <name>Mg(2+)</name>
        <dbReference type="ChEBI" id="CHEBI:18420"/>
    </cofactor>
    <text evidence="15">Binds 1 Mg(2+) ion per subunit.</text>
</comment>
<dbReference type="PANTHER" id="PTHR11070">
    <property type="entry name" value="UVRD / RECB / PCRA DNA HELICASE FAMILY MEMBER"/>
    <property type="match status" value="1"/>
</dbReference>
<reference evidence="21" key="4">
    <citation type="submission" date="2016-05" db="EMBL/GenBank/DDBJ databases">
        <title>Reannotation of Yersinia pestis strain 91001 based on omics data.</title>
        <authorList>
            <person name="Yiqing M."/>
        </authorList>
    </citation>
    <scope>NUCLEOTIDE SEQUENCE</scope>
    <source>
        <strain evidence="21">91001</strain>
    </source>
</reference>
<dbReference type="KEGG" id="ypk:y3164"/>
<feature type="domain" description="UvrD-like helicase ATP-binding" evidence="18">
    <location>
        <begin position="24"/>
        <end position="471"/>
    </location>
</feature>
<dbReference type="EC" id="3.1.11.5" evidence="15"/>
<dbReference type="InterPro" id="IPR011335">
    <property type="entry name" value="Restrct_endonuc-II-like"/>
</dbReference>
<reference evidence="21" key="2">
    <citation type="submission" date="2003-04" db="EMBL/GenBank/DDBJ databases">
        <authorList>
            <person name="Song Y."/>
            <person name="Tong Z."/>
            <person name="Wang L."/>
            <person name="Han Y."/>
            <person name="Zhang J."/>
            <person name="Pei D."/>
            <person name="Wang J."/>
            <person name="Zhou D."/>
            <person name="Han Y."/>
            <person name="Pang X."/>
            <person name="Zhai J."/>
            <person name="Chen F."/>
            <person name="Qin H."/>
            <person name="Wang J."/>
            <person name="Li S."/>
            <person name="Guo Z."/>
            <person name="Ye C."/>
            <person name="Du Z."/>
            <person name="Lin W."/>
            <person name="Wang J."/>
            <person name="Yu J."/>
            <person name="Yang H."/>
            <person name="Wang J."/>
            <person name="Huang P."/>
            <person name="Yang R."/>
        </authorList>
    </citation>
    <scope>NUCLEOTIDE SEQUENCE</scope>
    <source>
        <strain evidence="21">91001</strain>
    </source>
</reference>
<dbReference type="SUPFAM" id="SSF52980">
    <property type="entry name" value="Restriction endonuclease-like"/>
    <property type="match status" value="1"/>
</dbReference>
<dbReference type="AlphaFoldDB" id="Q8CZY3"/>
<dbReference type="CDD" id="cd22352">
    <property type="entry name" value="RecB_C-like"/>
    <property type="match status" value="1"/>
</dbReference>
<evidence type="ECO:0000259" key="18">
    <source>
        <dbReference type="PROSITE" id="PS51198"/>
    </source>
</evidence>
<dbReference type="Gene3D" id="1.10.3170.10">
    <property type="entry name" value="Recbcd, chain B, domain 2"/>
    <property type="match status" value="1"/>
</dbReference>
<dbReference type="PANTHER" id="PTHR11070:SF23">
    <property type="entry name" value="RECBCD ENZYME SUBUNIT RECB"/>
    <property type="match status" value="1"/>
</dbReference>
<dbReference type="PROSITE" id="PS51198">
    <property type="entry name" value="UVRD_HELICASE_ATP_BIND"/>
    <property type="match status" value="1"/>
</dbReference>
<evidence type="ECO:0000256" key="1">
    <source>
        <dbReference type="ARBA" id="ARBA00022722"/>
    </source>
</evidence>
<dbReference type="GO" id="GO:0005524">
    <property type="term" value="F:ATP binding"/>
    <property type="evidence" value="ECO:0007669"/>
    <property type="project" value="UniProtKB-UniRule"/>
</dbReference>
<dbReference type="EMBL" id="AE009952">
    <property type="protein sequence ID" value="AAM86714.1"/>
    <property type="molecule type" value="Genomic_DNA"/>
</dbReference>
<comment type="domain">
    <text evidence="15">The N-terminal DNA-binding domain is a ssDNA-dependent ATPase and has ATP-dependent 3'-5' helicase function. This domain interacts with RecC.</text>
</comment>
<accession>Q74RY1</accession>